<dbReference type="InterPro" id="IPR027275">
    <property type="entry name" value="PRC-brl_dom"/>
</dbReference>
<feature type="domain" description="PRC-barrel" evidence="2">
    <location>
        <begin position="7"/>
        <end position="46"/>
    </location>
</feature>
<dbReference type="GO" id="GO:0030077">
    <property type="term" value="C:plasma membrane light-harvesting complex"/>
    <property type="evidence" value="ECO:0007669"/>
    <property type="project" value="InterPro"/>
</dbReference>
<feature type="domain" description="DUF2382" evidence="3">
    <location>
        <begin position="130"/>
        <end position="238"/>
    </location>
</feature>
<sequence length="249" mass="27860">MRLNEQQIRSLYGQDVQDRSGAKIGSVGQVWADPAGEATWVSVKTGVMGHHESMAPLQSARMQQGKLSLPYDKATVRGAPSVETGTDEPLDAQQLTQLYAHYQLQQPGAQAPQQGPAQQRTTRRPEGPEITRSEERLLVGTESEPAGAARLRKHVVTEDVHTTVPVEHDEVRVEREPIAPGDRRARAEIGDEQQEMLLRAEHPVVSKEQVPVERVRMTRDEVVEDRPVDEQLRRERVDADVPEAARSRR</sequence>
<feature type="compositionally biased region" description="Low complexity" evidence="1">
    <location>
        <begin position="106"/>
        <end position="119"/>
    </location>
</feature>
<evidence type="ECO:0000256" key="1">
    <source>
        <dbReference type="SAM" id="MobiDB-lite"/>
    </source>
</evidence>
<dbReference type="InterPro" id="IPR011033">
    <property type="entry name" value="PRC_barrel-like_sf"/>
</dbReference>
<dbReference type="EMBL" id="CP058905">
    <property type="protein sequence ID" value="QLJ97000.1"/>
    <property type="molecule type" value="Genomic_DNA"/>
</dbReference>
<feature type="region of interest" description="Disordered" evidence="1">
    <location>
        <begin position="228"/>
        <end position="249"/>
    </location>
</feature>
<organism evidence="4">
    <name type="scientific">Micromonospora carbonacea</name>
    <dbReference type="NCBI Taxonomy" id="47853"/>
    <lineage>
        <taxon>Bacteria</taxon>
        <taxon>Bacillati</taxon>
        <taxon>Actinomycetota</taxon>
        <taxon>Actinomycetes</taxon>
        <taxon>Micromonosporales</taxon>
        <taxon>Micromonosporaceae</taxon>
        <taxon>Micromonospora</taxon>
    </lineage>
</organism>
<evidence type="ECO:0000313" key="4">
    <source>
        <dbReference type="EMBL" id="QLJ97000.1"/>
    </source>
</evidence>
<dbReference type="SUPFAM" id="SSF50346">
    <property type="entry name" value="PRC-barrel domain"/>
    <property type="match status" value="1"/>
</dbReference>
<dbReference type="Pfam" id="PF05239">
    <property type="entry name" value="PRC"/>
    <property type="match status" value="1"/>
</dbReference>
<dbReference type="GO" id="GO:0019684">
    <property type="term" value="P:photosynthesis, light reaction"/>
    <property type="evidence" value="ECO:0007669"/>
    <property type="project" value="InterPro"/>
</dbReference>
<dbReference type="InterPro" id="IPR052967">
    <property type="entry name" value="Stress_Response_Assoc"/>
</dbReference>
<evidence type="ECO:0000259" key="2">
    <source>
        <dbReference type="Pfam" id="PF05239"/>
    </source>
</evidence>
<protein>
    <submittedName>
        <fullName evidence="4">YsnF/AvaK domain-containing protein</fullName>
    </submittedName>
</protein>
<dbReference type="Gene3D" id="3.90.50.10">
    <property type="entry name" value="Photosynthetic Reaction Center, subunit H, domain 2"/>
    <property type="match status" value="1"/>
</dbReference>
<gene>
    <name evidence="4" type="ORF">HZU44_19275</name>
</gene>
<dbReference type="InterPro" id="IPR014747">
    <property type="entry name" value="Bac_photo_RC_H_C"/>
</dbReference>
<dbReference type="AlphaFoldDB" id="A0A7D5Y7Y9"/>
<dbReference type="InterPro" id="IPR019060">
    <property type="entry name" value="DUF2382"/>
</dbReference>
<feature type="region of interest" description="Disordered" evidence="1">
    <location>
        <begin position="106"/>
        <end position="131"/>
    </location>
</feature>
<dbReference type="Pfam" id="PF09557">
    <property type="entry name" value="DUF2382"/>
    <property type="match status" value="1"/>
</dbReference>
<evidence type="ECO:0000259" key="3">
    <source>
        <dbReference type="Pfam" id="PF09557"/>
    </source>
</evidence>
<proteinExistence type="predicted"/>
<name>A0A7D5Y7Y9_9ACTN</name>
<dbReference type="PANTHER" id="PTHR38463">
    <property type="entry name" value="STRESS RESPONSE PROTEIN YSNF"/>
    <property type="match status" value="1"/>
</dbReference>
<accession>A0A7D5Y7Y9</accession>
<reference evidence="4" key="1">
    <citation type="submission" date="2020-08" db="EMBL/GenBank/DDBJ databases">
        <title>A bifunctional nitrone conjugated secondary metabolite targeting the ribosome.</title>
        <authorList>
            <person name="Limbrick E.M."/>
            <person name="Graf M."/>
            <person name="Derewacz D.K."/>
            <person name="Nguyen F."/>
            <person name="Spraggins J.M."/>
            <person name="Wieland M."/>
            <person name="Ynigez-Gutierrez A.E."/>
            <person name="Reisman B.J."/>
            <person name="Zinshteyn B."/>
            <person name="McCulloch K."/>
            <person name="Iverson T.M."/>
            <person name="Green R."/>
            <person name="Wilson D.N."/>
            <person name="Bachmann B.O."/>
        </authorList>
    </citation>
    <scope>NUCLEOTIDE SEQUENCE</scope>
    <source>
        <strain evidence="4">Africana</strain>
    </source>
</reference>
<dbReference type="PANTHER" id="PTHR38463:SF1">
    <property type="entry name" value="STRESS RESPONSE PROTEIN YSNF"/>
    <property type="match status" value="1"/>
</dbReference>